<sequence length="44" mass="4735">MPSFILFSINLTPIAPKKGKGAITIRNILNTGIAVIAFKKVSHL</sequence>
<evidence type="ECO:0000313" key="1">
    <source>
        <dbReference type="EMBL" id="ACA43626.1"/>
    </source>
</evidence>
<evidence type="ECO:0000313" key="2">
    <source>
        <dbReference type="Proteomes" id="UP000008541"/>
    </source>
</evidence>
<dbReference type="EMBL" id="CP000939">
    <property type="protein sequence ID" value="ACA43626.1"/>
    <property type="molecule type" value="Genomic_DNA"/>
</dbReference>
<dbReference type="HOGENOM" id="CLU_3214327_0_0_9"/>
<dbReference type="AlphaFoldDB" id="B1IL21"/>
<dbReference type="KEGG" id="cbb:CLD_1703"/>
<proteinExistence type="predicted"/>
<accession>B1IL21</accession>
<dbReference type="Proteomes" id="UP000008541">
    <property type="component" value="Chromosome"/>
</dbReference>
<reference evidence="1 2" key="1">
    <citation type="journal article" date="2007" name="PLoS ONE">
        <title>Analysis of the neurotoxin complex genes in Clostridium botulinum A1-A4 and B1 strains: BoNT/A3, /Ba4 and /B1 clusters are located within plasmids.</title>
        <authorList>
            <person name="Smith T.J."/>
            <person name="Hill K.K."/>
            <person name="Foley B.T."/>
            <person name="Detter J.C."/>
            <person name="Munk A.C."/>
            <person name="Bruce D.C."/>
            <person name="Doggett N.A."/>
            <person name="Smith L.A."/>
            <person name="Marks J.D."/>
            <person name="Xie G."/>
            <person name="Brettin T.S."/>
        </authorList>
    </citation>
    <scope>NUCLEOTIDE SEQUENCE [LARGE SCALE GENOMIC DNA]</scope>
    <source>
        <strain evidence="2">Okra / Type B1</strain>
    </source>
</reference>
<organism evidence="1 2">
    <name type="scientific">Clostridium botulinum (strain Okra / Type B1)</name>
    <dbReference type="NCBI Taxonomy" id="498213"/>
    <lineage>
        <taxon>Bacteria</taxon>
        <taxon>Bacillati</taxon>
        <taxon>Bacillota</taxon>
        <taxon>Clostridia</taxon>
        <taxon>Eubacteriales</taxon>
        <taxon>Clostridiaceae</taxon>
        <taxon>Clostridium</taxon>
    </lineage>
</organism>
<gene>
    <name evidence="1" type="ordered locus">CLD_1703</name>
</gene>
<protein>
    <submittedName>
        <fullName evidence="1">Uncharacterized protein</fullName>
    </submittedName>
</protein>
<name>B1IL21_CLOBK</name>